<gene>
    <name evidence="4" type="ORF">SAMN02745181_1850</name>
</gene>
<dbReference type="EMBL" id="FQYR01000003">
    <property type="protein sequence ID" value="SHJ35255.1"/>
    <property type="molecule type" value="Genomic_DNA"/>
</dbReference>
<dbReference type="InParanoid" id="A0A1M6ILJ3"/>
<accession>A0A1M6ILJ3</accession>
<dbReference type="InterPro" id="IPR015797">
    <property type="entry name" value="NUDIX_hydrolase-like_dom_sf"/>
</dbReference>
<feature type="domain" description="Nudix hydrolase" evidence="3">
    <location>
        <begin position="3"/>
        <end position="143"/>
    </location>
</feature>
<dbReference type="PANTHER" id="PTHR43736">
    <property type="entry name" value="ADP-RIBOSE PYROPHOSPHATASE"/>
    <property type="match status" value="1"/>
</dbReference>
<dbReference type="InterPro" id="IPR020084">
    <property type="entry name" value="NUDIX_hydrolase_CS"/>
</dbReference>
<dbReference type="FunCoup" id="A0A1M6ILJ3">
    <property type="interactions" value="204"/>
</dbReference>
<dbReference type="OrthoDB" id="9787476at2"/>
<proteinExistence type="inferred from homology"/>
<dbReference type="PRINTS" id="PR00502">
    <property type="entry name" value="NUDIXFAMILY"/>
</dbReference>
<keyword evidence="5" id="KW-1185">Reference proteome</keyword>
<dbReference type="Pfam" id="PF00293">
    <property type="entry name" value="NUDIX"/>
    <property type="match status" value="1"/>
</dbReference>
<dbReference type="InterPro" id="IPR020476">
    <property type="entry name" value="Nudix_hydrolase"/>
</dbReference>
<dbReference type="PROSITE" id="PS00893">
    <property type="entry name" value="NUDIX_BOX"/>
    <property type="match status" value="1"/>
</dbReference>
<organism evidence="4 5">
    <name type="scientific">Rubritalea squalenifaciens DSM 18772</name>
    <dbReference type="NCBI Taxonomy" id="1123071"/>
    <lineage>
        <taxon>Bacteria</taxon>
        <taxon>Pseudomonadati</taxon>
        <taxon>Verrucomicrobiota</taxon>
        <taxon>Verrucomicrobiia</taxon>
        <taxon>Verrucomicrobiales</taxon>
        <taxon>Rubritaleaceae</taxon>
        <taxon>Rubritalea</taxon>
    </lineage>
</organism>
<evidence type="ECO:0000259" key="3">
    <source>
        <dbReference type="PROSITE" id="PS51462"/>
    </source>
</evidence>
<evidence type="ECO:0000256" key="2">
    <source>
        <dbReference type="RuleBase" id="RU003476"/>
    </source>
</evidence>
<dbReference type="STRING" id="1123071.SAMN02745181_1850"/>
<keyword evidence="1 2" id="KW-0378">Hydrolase</keyword>
<dbReference type="PROSITE" id="PS51462">
    <property type="entry name" value="NUDIX"/>
    <property type="match status" value="1"/>
</dbReference>
<dbReference type="Gene3D" id="3.90.79.10">
    <property type="entry name" value="Nucleoside Triphosphate Pyrophosphohydrolase"/>
    <property type="match status" value="1"/>
</dbReference>
<dbReference type="Proteomes" id="UP000184510">
    <property type="component" value="Unassembled WGS sequence"/>
</dbReference>
<comment type="similarity">
    <text evidence="2">Belongs to the Nudix hydrolase family.</text>
</comment>
<dbReference type="AlphaFoldDB" id="A0A1M6ILJ3"/>
<evidence type="ECO:0000256" key="1">
    <source>
        <dbReference type="ARBA" id="ARBA00022801"/>
    </source>
</evidence>
<dbReference type="SUPFAM" id="SSF55811">
    <property type="entry name" value="Nudix"/>
    <property type="match status" value="1"/>
</dbReference>
<evidence type="ECO:0000313" key="5">
    <source>
        <dbReference type="Proteomes" id="UP000184510"/>
    </source>
</evidence>
<evidence type="ECO:0000313" key="4">
    <source>
        <dbReference type="EMBL" id="SHJ35255.1"/>
    </source>
</evidence>
<dbReference type="InterPro" id="IPR000086">
    <property type="entry name" value="NUDIX_hydrolase_dom"/>
</dbReference>
<protein>
    <submittedName>
        <fullName evidence="4">Putative (Di)nucleoside polyphosphate hydrolase</fullName>
    </submittedName>
</protein>
<dbReference type="PANTHER" id="PTHR43736:SF1">
    <property type="entry name" value="DIHYDRONEOPTERIN TRIPHOSPHATE DIPHOSPHATASE"/>
    <property type="match status" value="1"/>
</dbReference>
<reference evidence="4 5" key="1">
    <citation type="submission" date="2016-11" db="EMBL/GenBank/DDBJ databases">
        <authorList>
            <person name="Jaros S."/>
            <person name="Januszkiewicz K."/>
            <person name="Wedrychowicz H."/>
        </authorList>
    </citation>
    <scope>NUCLEOTIDE SEQUENCE [LARGE SCALE GENOMIC DNA]</scope>
    <source>
        <strain evidence="4 5">DSM 18772</strain>
    </source>
</reference>
<dbReference type="RefSeq" id="WP_143183435.1">
    <property type="nucleotide sequence ID" value="NZ_FQYR01000003.1"/>
</dbReference>
<dbReference type="GO" id="GO:0016787">
    <property type="term" value="F:hydrolase activity"/>
    <property type="evidence" value="ECO:0007669"/>
    <property type="project" value="UniProtKB-KW"/>
</dbReference>
<name>A0A1M6ILJ3_9BACT</name>
<sequence length="158" mass="19159">MPTYRSNVAALIMNHRGEVLVCERKNFHGSWQFPQGGVDKGERKKEALYREVWEEVGLKKSHYKVLEKKGGYRYLYPPKIRKKKKYDGQKQTYYLCQLKKWAPSPYIGKNNPEFRDYDWVHPEDFHEEWLPDFKLEVYRQVMWDFFEVDLSTYSSMTE</sequence>